<keyword evidence="2" id="KW-0812">Transmembrane</keyword>
<feature type="chain" id="PRO_5037672449" description="Chromosome partition protein Smc" evidence="3">
    <location>
        <begin position="26"/>
        <end position="388"/>
    </location>
</feature>
<evidence type="ECO:0008006" key="6">
    <source>
        <dbReference type="Google" id="ProtNLM"/>
    </source>
</evidence>
<feature type="signal peptide" evidence="3">
    <location>
        <begin position="1"/>
        <end position="25"/>
    </location>
</feature>
<name>A0A944QUE1_9GAMM</name>
<evidence type="ECO:0000256" key="2">
    <source>
        <dbReference type="SAM" id="Phobius"/>
    </source>
</evidence>
<proteinExistence type="predicted"/>
<keyword evidence="3" id="KW-0732">Signal</keyword>
<evidence type="ECO:0000313" key="5">
    <source>
        <dbReference type="Proteomes" id="UP000770889"/>
    </source>
</evidence>
<sequence length="388" mass="43347">MHRVKRALLAALAAWSLLGSYAVVAEVKAVRDARLGATDGRQNVAQDQSDGDAREVAELAPYAELDSLRGELSSLRLRYKELEQRLSNNGQGFAKDIGDVRRSVDSAFVQVKKLAKRYSELASKLDRTHEKVSETERLILEELRGNEALAAQARKLIETDVSRMQEKLDELSAALADEGMARADLAAKIEGQIARTSALESRLDALQDRTYWYWVVSIALMAAFLIIAGKLHEKQRGLRQEMMREIEGLDGSMKEDRVRFDEKLLELIDAQIVKAAVTTEEDHTLALKVADEIVRIQKNISRMDEGTKGLKQLAASVVRIQDNFAANGYEIVDMLEKPYVEGMRATVNYVSDENLDEGQQIISRIIKPQVNYQGVMIQSAQIEVSTGE</sequence>
<dbReference type="EMBL" id="JAHHGM010000005">
    <property type="protein sequence ID" value="MBT2988834.1"/>
    <property type="molecule type" value="Genomic_DNA"/>
</dbReference>
<protein>
    <recommendedName>
        <fullName evidence="6">Chromosome partition protein Smc</fullName>
    </recommendedName>
</protein>
<feature type="transmembrane region" description="Helical" evidence="2">
    <location>
        <begin position="211"/>
        <end position="229"/>
    </location>
</feature>
<feature type="coiled-coil region" evidence="1">
    <location>
        <begin position="111"/>
        <end position="174"/>
    </location>
</feature>
<keyword evidence="2" id="KW-1133">Transmembrane helix</keyword>
<reference evidence="4 5" key="1">
    <citation type="submission" date="2021-05" db="EMBL/GenBank/DDBJ databases">
        <title>Genetic and Functional Diversity in Clade A Lucinid endosymbionts from the Bahamas.</title>
        <authorList>
            <person name="Giani N.M."/>
            <person name="Engel A.S."/>
            <person name="Campbell B.J."/>
        </authorList>
    </citation>
    <scope>NUCLEOTIDE SEQUENCE [LARGE SCALE GENOMIC DNA]</scope>
    <source>
        <strain evidence="4">LUC16012Gg_MoonRockCtena</strain>
    </source>
</reference>
<keyword evidence="1" id="KW-0175">Coiled coil</keyword>
<comment type="caution">
    <text evidence="4">The sequence shown here is derived from an EMBL/GenBank/DDBJ whole genome shotgun (WGS) entry which is preliminary data.</text>
</comment>
<accession>A0A944QUE1</accession>
<evidence type="ECO:0000256" key="1">
    <source>
        <dbReference type="SAM" id="Coils"/>
    </source>
</evidence>
<evidence type="ECO:0000256" key="3">
    <source>
        <dbReference type="SAM" id="SignalP"/>
    </source>
</evidence>
<gene>
    <name evidence="4" type="ORF">KME65_07695</name>
</gene>
<keyword evidence="2" id="KW-0472">Membrane</keyword>
<dbReference type="Proteomes" id="UP000770889">
    <property type="component" value="Unassembled WGS sequence"/>
</dbReference>
<dbReference type="AlphaFoldDB" id="A0A944QUE1"/>
<evidence type="ECO:0000313" key="4">
    <source>
        <dbReference type="EMBL" id="MBT2988834.1"/>
    </source>
</evidence>
<organism evidence="4 5">
    <name type="scientific">Candidatus Thiodiazotropha taylori</name>
    <dbReference type="NCBI Taxonomy" id="2792791"/>
    <lineage>
        <taxon>Bacteria</taxon>
        <taxon>Pseudomonadati</taxon>
        <taxon>Pseudomonadota</taxon>
        <taxon>Gammaproteobacteria</taxon>
        <taxon>Chromatiales</taxon>
        <taxon>Sedimenticolaceae</taxon>
        <taxon>Candidatus Thiodiazotropha</taxon>
    </lineage>
</organism>